<evidence type="ECO:0000259" key="3">
    <source>
        <dbReference type="Pfam" id="PF02397"/>
    </source>
</evidence>
<accession>A0A1F4UI12</accession>
<gene>
    <name evidence="4" type="ORF">A2V54_00070</name>
</gene>
<dbReference type="AlphaFoldDB" id="A0A1F4UI12"/>
<reference evidence="4 5" key="1">
    <citation type="journal article" date="2016" name="Nat. Commun.">
        <title>Thousands of microbial genomes shed light on interconnected biogeochemical processes in an aquifer system.</title>
        <authorList>
            <person name="Anantharaman K."/>
            <person name="Brown C.T."/>
            <person name="Hug L.A."/>
            <person name="Sharon I."/>
            <person name="Castelle C.J."/>
            <person name="Probst A.J."/>
            <person name="Thomas B.C."/>
            <person name="Singh A."/>
            <person name="Wilkins M.J."/>
            <person name="Karaoz U."/>
            <person name="Brodie E.L."/>
            <person name="Williams K.H."/>
            <person name="Hubbard S.S."/>
            <person name="Banfield J.F."/>
        </authorList>
    </citation>
    <scope>NUCLEOTIDE SEQUENCE [LARGE SCALE GENOMIC DNA]</scope>
</reference>
<dbReference type="Proteomes" id="UP000176583">
    <property type="component" value="Unassembled WGS sequence"/>
</dbReference>
<comment type="similarity">
    <text evidence="1">Belongs to the bacterial sugar transferase family.</text>
</comment>
<feature type="non-terminal residue" evidence="4">
    <location>
        <position position="372"/>
    </location>
</feature>
<proteinExistence type="inferred from homology"/>
<dbReference type="EMBL" id="MEUW01000014">
    <property type="protein sequence ID" value="OGC44594.1"/>
    <property type="molecule type" value="Genomic_DNA"/>
</dbReference>
<dbReference type="Pfam" id="PF02397">
    <property type="entry name" value="Bac_transf"/>
    <property type="match status" value="1"/>
</dbReference>
<evidence type="ECO:0000256" key="2">
    <source>
        <dbReference type="SAM" id="Phobius"/>
    </source>
</evidence>
<evidence type="ECO:0000313" key="4">
    <source>
        <dbReference type="EMBL" id="OGC44594.1"/>
    </source>
</evidence>
<keyword evidence="2" id="KW-1133">Transmembrane helix</keyword>
<sequence>MSRRLKQFVLILGDITFLYLSLYLSLMIRYGASFEPSRFWRNFPLFSVVYAIWLAVFFIAGLYGIRSVWNIEDTLRKFVRAMVVNVSVAVTFFYLVPYFQITPKTVLVLDTIIFASLFGLWRLLFSRGIRAVGTVRSLVLIGSNKASLEIARNLIGHPELGYDLVAFFNPDNEPSPGWLKDSGILVGKNFSQLRKLIRSREIDSIVVSNDIYPKIFGELYRLIPTGIPIYNLYSFWEDLNRSIPISKVDKVWFLENLRGVKKKIYEVRKRWLDVLFAAILGVPAILVYPPIALGVKLTDGGPVFYRQKRVGKDGKLFEVIKFRTMVPDAEKRKARWAKRNDHRVTKFGRFLRATRLDEVPQLINVFRGEMSF</sequence>
<feature type="transmembrane region" description="Helical" evidence="2">
    <location>
        <begin position="105"/>
        <end position="125"/>
    </location>
</feature>
<feature type="domain" description="Bacterial sugar transferase" evidence="3">
    <location>
        <begin position="269"/>
        <end position="372"/>
    </location>
</feature>
<feature type="transmembrane region" description="Helical" evidence="2">
    <location>
        <begin position="78"/>
        <end position="99"/>
    </location>
</feature>
<feature type="transmembrane region" description="Helical" evidence="2">
    <location>
        <begin position="7"/>
        <end position="28"/>
    </location>
</feature>
<dbReference type="PANTHER" id="PTHR30576">
    <property type="entry name" value="COLANIC BIOSYNTHESIS UDP-GLUCOSE LIPID CARRIER TRANSFERASE"/>
    <property type="match status" value="1"/>
</dbReference>
<dbReference type="STRING" id="1802613.A2V54_00070"/>
<name>A0A1F4UI12_UNCKA</name>
<feature type="transmembrane region" description="Helical" evidence="2">
    <location>
        <begin position="271"/>
        <end position="291"/>
    </location>
</feature>
<dbReference type="InterPro" id="IPR003362">
    <property type="entry name" value="Bact_transf"/>
</dbReference>
<keyword evidence="2" id="KW-0472">Membrane</keyword>
<comment type="caution">
    <text evidence="4">The sequence shown here is derived from an EMBL/GenBank/DDBJ whole genome shotgun (WGS) entry which is preliminary data.</text>
</comment>
<organism evidence="4 5">
    <name type="scientific">candidate division WWE3 bacterium RBG_19FT_COMBO_53_11</name>
    <dbReference type="NCBI Taxonomy" id="1802613"/>
    <lineage>
        <taxon>Bacteria</taxon>
        <taxon>Katanobacteria</taxon>
    </lineage>
</organism>
<dbReference type="PANTHER" id="PTHR30576:SF0">
    <property type="entry name" value="UNDECAPRENYL-PHOSPHATE N-ACETYLGALACTOSAMINYL 1-PHOSPHATE TRANSFERASE-RELATED"/>
    <property type="match status" value="1"/>
</dbReference>
<dbReference type="GO" id="GO:0016780">
    <property type="term" value="F:phosphotransferase activity, for other substituted phosphate groups"/>
    <property type="evidence" value="ECO:0007669"/>
    <property type="project" value="TreeGrafter"/>
</dbReference>
<keyword evidence="2" id="KW-0812">Transmembrane</keyword>
<evidence type="ECO:0000256" key="1">
    <source>
        <dbReference type="ARBA" id="ARBA00006464"/>
    </source>
</evidence>
<feature type="transmembrane region" description="Helical" evidence="2">
    <location>
        <begin position="48"/>
        <end position="66"/>
    </location>
</feature>
<protein>
    <recommendedName>
        <fullName evidence="3">Bacterial sugar transferase domain-containing protein</fullName>
    </recommendedName>
</protein>
<evidence type="ECO:0000313" key="5">
    <source>
        <dbReference type="Proteomes" id="UP000176583"/>
    </source>
</evidence>